<dbReference type="EC" id="2.7.9.2" evidence="5 15"/>
<dbReference type="Pfam" id="PF00391">
    <property type="entry name" value="PEP-utilizers"/>
    <property type="match status" value="1"/>
</dbReference>
<dbReference type="Pfam" id="PF01326">
    <property type="entry name" value="PPDK_N"/>
    <property type="match status" value="1"/>
</dbReference>
<evidence type="ECO:0000313" key="20">
    <source>
        <dbReference type="Proteomes" id="UP001323798"/>
    </source>
</evidence>
<dbReference type="EMBL" id="CP139368">
    <property type="protein sequence ID" value="WPR88298.1"/>
    <property type="molecule type" value="Genomic_DNA"/>
</dbReference>
<dbReference type="InterPro" id="IPR018274">
    <property type="entry name" value="PEP_util_AS"/>
</dbReference>
<gene>
    <name evidence="19" type="primary">ppsA</name>
    <name evidence="19" type="ORF">SM116_10940</name>
</gene>
<feature type="domain" description="PEP-utilising enzyme mobile" evidence="16">
    <location>
        <begin position="395"/>
        <end position="464"/>
    </location>
</feature>
<organism evidence="19 20">
    <name type="scientific">Microbacterium rhizosphaerae</name>
    <dbReference type="NCBI Taxonomy" id="1678237"/>
    <lineage>
        <taxon>Bacteria</taxon>
        <taxon>Bacillati</taxon>
        <taxon>Actinomycetota</taxon>
        <taxon>Actinomycetes</taxon>
        <taxon>Micrococcales</taxon>
        <taxon>Microbacteriaceae</taxon>
        <taxon>Microbacterium</taxon>
    </lineage>
</organism>
<evidence type="ECO:0000256" key="11">
    <source>
        <dbReference type="ARBA" id="ARBA00022840"/>
    </source>
</evidence>
<evidence type="ECO:0000256" key="3">
    <source>
        <dbReference type="ARBA" id="ARBA00004742"/>
    </source>
</evidence>
<reference evidence="19 20" key="1">
    <citation type="submission" date="2023-11" db="EMBL/GenBank/DDBJ databases">
        <title>Genome sequence of Microbacterium rhizosphaerae KACC 19337.</title>
        <authorList>
            <person name="Choi H."/>
            <person name="Kim S."/>
            <person name="Kim Y."/>
            <person name="Kwon S.-W."/>
            <person name="Heo J."/>
        </authorList>
    </citation>
    <scope>NUCLEOTIDE SEQUENCE [LARGE SCALE GENOMIC DNA]</scope>
    <source>
        <strain evidence="19 20">KACC 19337</strain>
    </source>
</reference>
<dbReference type="RefSeq" id="WP_320941018.1">
    <property type="nucleotide sequence ID" value="NZ_BAABEU010000010.1"/>
</dbReference>
<comment type="similarity">
    <text evidence="4 15">Belongs to the PEP-utilizing enzyme family.</text>
</comment>
<comment type="pathway">
    <text evidence="3 15">Carbohydrate biosynthesis; gluconeogenesis.</text>
</comment>
<evidence type="ECO:0000256" key="4">
    <source>
        <dbReference type="ARBA" id="ARBA00007837"/>
    </source>
</evidence>
<evidence type="ECO:0000256" key="15">
    <source>
        <dbReference type="PIRNR" id="PIRNR000854"/>
    </source>
</evidence>
<evidence type="ECO:0000259" key="17">
    <source>
        <dbReference type="Pfam" id="PF01326"/>
    </source>
</evidence>
<feature type="domain" description="PEP-utilising enzyme C-terminal" evidence="18">
    <location>
        <begin position="491"/>
        <end position="794"/>
    </location>
</feature>
<dbReference type="Gene3D" id="3.20.20.60">
    <property type="entry name" value="Phosphoenolpyruvate-binding domains"/>
    <property type="match status" value="1"/>
</dbReference>
<evidence type="ECO:0000256" key="6">
    <source>
        <dbReference type="ARBA" id="ARBA00021623"/>
    </source>
</evidence>
<name>A0ABZ0SHC2_9MICO</name>
<comment type="cofactor">
    <cofactor evidence="1 15">
        <name>Mg(2+)</name>
        <dbReference type="ChEBI" id="CHEBI:18420"/>
    </cofactor>
</comment>
<dbReference type="Gene3D" id="3.50.30.10">
    <property type="entry name" value="Phosphohistidine domain"/>
    <property type="match status" value="1"/>
</dbReference>
<evidence type="ECO:0000256" key="12">
    <source>
        <dbReference type="ARBA" id="ARBA00022842"/>
    </source>
</evidence>
<dbReference type="InterPro" id="IPR040442">
    <property type="entry name" value="Pyrv_kinase-like_dom_sf"/>
</dbReference>
<dbReference type="SUPFAM" id="SSF56059">
    <property type="entry name" value="Glutathione synthetase ATP-binding domain-like"/>
    <property type="match status" value="1"/>
</dbReference>
<dbReference type="InterPro" id="IPR006319">
    <property type="entry name" value="PEP_synth"/>
</dbReference>
<evidence type="ECO:0000259" key="18">
    <source>
        <dbReference type="Pfam" id="PF02896"/>
    </source>
</evidence>
<comment type="catalytic activity">
    <reaction evidence="14 15">
        <text>pyruvate + ATP + H2O = phosphoenolpyruvate + AMP + phosphate + 2 H(+)</text>
        <dbReference type="Rhea" id="RHEA:11364"/>
        <dbReference type="ChEBI" id="CHEBI:15361"/>
        <dbReference type="ChEBI" id="CHEBI:15377"/>
        <dbReference type="ChEBI" id="CHEBI:15378"/>
        <dbReference type="ChEBI" id="CHEBI:30616"/>
        <dbReference type="ChEBI" id="CHEBI:43474"/>
        <dbReference type="ChEBI" id="CHEBI:58702"/>
        <dbReference type="ChEBI" id="CHEBI:456215"/>
        <dbReference type="EC" id="2.7.9.2"/>
    </reaction>
</comment>
<evidence type="ECO:0000313" key="19">
    <source>
        <dbReference type="EMBL" id="WPR88298.1"/>
    </source>
</evidence>
<evidence type="ECO:0000256" key="14">
    <source>
        <dbReference type="ARBA" id="ARBA00047700"/>
    </source>
</evidence>
<sequence>MNTTSVRQATDRVLWFRDITMSDLPVVGGKNASLGEMIGTLSQAGVRVPEGYATTADAFREFLRHGDFDRRIEDAIAALDVEDVTALAATASSIREWVRSQPFPEELERDIRSAHQELVASEDDPASVTWAVRSSATAEDLPDASFAGQQETYLHIAGVENILDAVRKVYASLYTDRAIVYRAQHGYGAESVAISAGVERMVRSDIGSSGVMFTVDTESGFDDVVVVTSTYGLGEMVVQGAVNPDEFCIYKPALRAGRPAIVKREVGAKAVAMRFTATTRSGTSTEVVPVGASERARFSIDDHEAEELARMGLVIEAHYGRPMDIEWAKDGVDGTLYIVQARPVTTVGLRDPSRVETYRLTEPGEVLVSGHAVGAKIGAGPARVMRSLADMHLFADGEVLVAERTDPDWEPIMRRAAAIVTDEGGRTCHAAIVARELGIPAVVGTADATSRLDDEGSVTVSCAGGDEGRVYRGALAFEVEETVVDDLPELPVEIMMNVAIPDQAFSLARLPNAGVGLARLEFIISSMVGIHPRALAEADRLPDALRSEVLARTAAYPSPRDYFVRRVAEGVSAIAAAFAPKPVIVRLSDFKTNEYAGLLGGELYEPHEENPMLGWRGASRYVTAGFAECFAMECEALKHVRDDMGLTNLRIMVPFVRTTHEATAVLDALASHGLRRGENGLEVMMMCEIPSNALLADAFLDLFDGFSIGSNDLTQLTLGVDRDSELVAGSFDERDPAVLALLDLAISACNRRGKYVGICGQGPSDHADFAAWLLEHGIRSMSLNPDAVVSTWTRLAGPAPHSRSGTAGAPTSGTA</sequence>
<dbReference type="InterPro" id="IPR000121">
    <property type="entry name" value="PEP_util_C"/>
</dbReference>
<dbReference type="NCBIfam" id="TIGR01418">
    <property type="entry name" value="PEP_synth"/>
    <property type="match status" value="1"/>
</dbReference>
<dbReference type="NCBIfam" id="NF005057">
    <property type="entry name" value="PRK06464.1"/>
    <property type="match status" value="1"/>
</dbReference>
<evidence type="ECO:0000256" key="10">
    <source>
        <dbReference type="ARBA" id="ARBA00022777"/>
    </source>
</evidence>
<dbReference type="PANTHER" id="PTHR43030">
    <property type="entry name" value="PHOSPHOENOLPYRUVATE SYNTHASE"/>
    <property type="match status" value="1"/>
</dbReference>
<evidence type="ECO:0000256" key="9">
    <source>
        <dbReference type="ARBA" id="ARBA00022741"/>
    </source>
</evidence>
<protein>
    <recommendedName>
        <fullName evidence="6 15">Phosphoenolpyruvate synthase</fullName>
        <shortName evidence="15">PEP synthase</shortName>
        <ecNumber evidence="5 15">2.7.9.2</ecNumber>
    </recommendedName>
    <alternativeName>
        <fullName evidence="13 15">Pyruvate, water dikinase</fullName>
    </alternativeName>
</protein>
<evidence type="ECO:0000256" key="5">
    <source>
        <dbReference type="ARBA" id="ARBA00011996"/>
    </source>
</evidence>
<evidence type="ECO:0000256" key="2">
    <source>
        <dbReference type="ARBA" id="ARBA00002988"/>
    </source>
</evidence>
<accession>A0ABZ0SHC2</accession>
<keyword evidence="7 15" id="KW-0808">Transferase</keyword>
<evidence type="ECO:0000256" key="13">
    <source>
        <dbReference type="ARBA" id="ARBA00033470"/>
    </source>
</evidence>
<dbReference type="SUPFAM" id="SSF52009">
    <property type="entry name" value="Phosphohistidine domain"/>
    <property type="match status" value="1"/>
</dbReference>
<keyword evidence="20" id="KW-1185">Reference proteome</keyword>
<dbReference type="InterPro" id="IPR013815">
    <property type="entry name" value="ATP_grasp_subdomain_1"/>
</dbReference>
<evidence type="ECO:0000256" key="7">
    <source>
        <dbReference type="ARBA" id="ARBA00022679"/>
    </source>
</evidence>
<dbReference type="InterPro" id="IPR036637">
    <property type="entry name" value="Phosphohistidine_dom_sf"/>
</dbReference>
<keyword evidence="9 15" id="KW-0547">Nucleotide-binding</keyword>
<evidence type="ECO:0000259" key="16">
    <source>
        <dbReference type="Pfam" id="PF00391"/>
    </source>
</evidence>
<dbReference type="InterPro" id="IPR015813">
    <property type="entry name" value="Pyrv/PenolPyrv_kinase-like_dom"/>
</dbReference>
<dbReference type="PANTHER" id="PTHR43030:SF1">
    <property type="entry name" value="PHOSPHOENOLPYRUVATE SYNTHASE"/>
    <property type="match status" value="1"/>
</dbReference>
<keyword evidence="12 15" id="KW-0460">Magnesium</keyword>
<dbReference type="InterPro" id="IPR023151">
    <property type="entry name" value="PEP_util_CS"/>
</dbReference>
<dbReference type="PIRSF" id="PIRSF000854">
    <property type="entry name" value="PEP_synthase"/>
    <property type="match status" value="1"/>
</dbReference>
<dbReference type="InterPro" id="IPR008279">
    <property type="entry name" value="PEP-util_enz_mobile_dom"/>
</dbReference>
<keyword evidence="11 15" id="KW-0067">ATP-binding</keyword>
<comment type="function">
    <text evidence="2 15">Catalyzes the phosphorylation of pyruvate to phosphoenolpyruvate.</text>
</comment>
<dbReference type="PROSITE" id="PS00742">
    <property type="entry name" value="PEP_ENZYMES_2"/>
    <property type="match status" value="1"/>
</dbReference>
<keyword evidence="10 15" id="KW-0418">Kinase</keyword>
<dbReference type="SUPFAM" id="SSF51621">
    <property type="entry name" value="Phosphoenolpyruvate/pyruvate domain"/>
    <property type="match status" value="1"/>
</dbReference>
<keyword evidence="8 15" id="KW-0479">Metal-binding</keyword>
<dbReference type="InterPro" id="IPR002192">
    <property type="entry name" value="PPDK_AMP/ATP-bd"/>
</dbReference>
<dbReference type="Pfam" id="PF02896">
    <property type="entry name" value="PEP-utilizers_C"/>
    <property type="match status" value="1"/>
</dbReference>
<dbReference type="Gene3D" id="3.30.470.20">
    <property type="entry name" value="ATP-grasp fold, B domain"/>
    <property type="match status" value="1"/>
</dbReference>
<dbReference type="GO" id="GO:0008986">
    <property type="term" value="F:pyruvate, water dikinase activity"/>
    <property type="evidence" value="ECO:0007669"/>
    <property type="project" value="UniProtKB-EC"/>
</dbReference>
<dbReference type="PROSITE" id="PS00370">
    <property type="entry name" value="PEP_ENZYMES_PHOS_SITE"/>
    <property type="match status" value="1"/>
</dbReference>
<dbReference type="Proteomes" id="UP001323798">
    <property type="component" value="Chromosome"/>
</dbReference>
<dbReference type="Gene3D" id="3.30.1490.20">
    <property type="entry name" value="ATP-grasp fold, A domain"/>
    <property type="match status" value="1"/>
</dbReference>
<proteinExistence type="inferred from homology"/>
<feature type="domain" description="Pyruvate phosphate dikinase AMP/ATP-binding" evidence="17">
    <location>
        <begin position="25"/>
        <end position="349"/>
    </location>
</feature>
<evidence type="ECO:0000256" key="8">
    <source>
        <dbReference type="ARBA" id="ARBA00022723"/>
    </source>
</evidence>
<evidence type="ECO:0000256" key="1">
    <source>
        <dbReference type="ARBA" id="ARBA00001946"/>
    </source>
</evidence>